<dbReference type="Gene3D" id="3.30.2220.30">
    <property type="match status" value="1"/>
</dbReference>
<proteinExistence type="predicted"/>
<dbReference type="AlphaFoldDB" id="A0A848EMT5"/>
<gene>
    <name evidence="1" type="ORF">HG933_02230</name>
</gene>
<dbReference type="Pfam" id="PF08890">
    <property type="entry name" value="Phage_TAC_5"/>
    <property type="match status" value="1"/>
</dbReference>
<dbReference type="EMBL" id="JABBJH010000002">
    <property type="protein sequence ID" value="NMK38221.1"/>
    <property type="molecule type" value="Genomic_DNA"/>
</dbReference>
<dbReference type="Proteomes" id="UP000536773">
    <property type="component" value="Unassembled WGS sequence"/>
</dbReference>
<sequence length="142" mass="16057">MENKNENVLEKLLRMDAKKITERPMRTYEVKRLSNIMGTPFVVTLQSIPAELYSDIQNESVEIKKGNVSGVNIQKLQFDTVIAGMKDPNLKDKQLLQHFDALTPVQLVNKLFIPGEISDMASIVSELCGFTSQKDVDEETKN</sequence>
<reference evidence="1 2" key="1">
    <citation type="submission" date="2020-04" db="EMBL/GenBank/DDBJ databases">
        <authorList>
            <person name="Hitch T.C.A."/>
            <person name="Wylensek D."/>
            <person name="Clavel T."/>
        </authorList>
    </citation>
    <scope>NUCLEOTIDE SEQUENCE [LARGE SCALE GENOMIC DNA]</scope>
    <source>
        <strain evidence="1 2">WCA-386-APC-2A</strain>
    </source>
</reference>
<dbReference type="InterPro" id="IPR038559">
    <property type="entry name" value="XkdN-like_sf"/>
</dbReference>
<dbReference type="RefSeq" id="WP_169013133.1">
    <property type="nucleotide sequence ID" value="NZ_JABBJH010000002.1"/>
</dbReference>
<organism evidence="1 2">
    <name type="scientific">Megasphaera elsdenii</name>
    <dbReference type="NCBI Taxonomy" id="907"/>
    <lineage>
        <taxon>Bacteria</taxon>
        <taxon>Bacillati</taxon>
        <taxon>Bacillota</taxon>
        <taxon>Negativicutes</taxon>
        <taxon>Veillonellales</taxon>
        <taxon>Veillonellaceae</taxon>
        <taxon>Megasphaera</taxon>
    </lineage>
</organism>
<evidence type="ECO:0000313" key="1">
    <source>
        <dbReference type="EMBL" id="NMK38221.1"/>
    </source>
</evidence>
<name>A0A848EMT5_MEGEL</name>
<evidence type="ECO:0000313" key="2">
    <source>
        <dbReference type="Proteomes" id="UP000536773"/>
    </source>
</evidence>
<evidence type="ECO:0008006" key="3">
    <source>
        <dbReference type="Google" id="ProtNLM"/>
    </source>
</evidence>
<accession>A0A848EMT5</accession>
<protein>
    <recommendedName>
        <fullName evidence="3">Phage XkdN-like tail assembly chaperone protein, TAC</fullName>
    </recommendedName>
</protein>
<comment type="caution">
    <text evidence="1">The sequence shown here is derived from an EMBL/GenBank/DDBJ whole genome shotgun (WGS) entry which is preliminary data.</text>
</comment>
<dbReference type="InterPro" id="IPR014986">
    <property type="entry name" value="XkdN-like"/>
</dbReference>